<evidence type="ECO:0000313" key="2">
    <source>
        <dbReference type="Proteomes" id="UP000033121"/>
    </source>
</evidence>
<sequence>MPVKRLFKQHSPQRLSRFTPTVKQVRPKVQKTANAVFTFEFLLSRHGHTLPGGVTPANFLPQTMEEIKQNSLHEKRFKMSKITDNLLVKMARGKMGNQFMYKKRGNDTIIARLPTRNKNAPVSPRQAAERELFSEASAYASAAVNNPELKAEYDKMIAHNNNAYNLAIRDYRMPPVVNTVNTSFYTGLSGQEIVVTAIDDFRVATVHVGIYAVSGELLEEGDAILHYINRLKWTYTTRVPNPALAGTVIRAVAKDIPGNEGKLEVTI</sequence>
<name>A0A0E9N2Q5_9BACT</name>
<keyword evidence="2" id="KW-1185">Reference proteome</keyword>
<dbReference type="AlphaFoldDB" id="A0A0E9N2Q5"/>
<accession>A0A0E9N2Q5</accession>
<evidence type="ECO:0000313" key="1">
    <source>
        <dbReference type="EMBL" id="GAO43916.1"/>
    </source>
</evidence>
<dbReference type="EMBL" id="BBWV01000002">
    <property type="protein sequence ID" value="GAO43916.1"/>
    <property type="molecule type" value="Genomic_DNA"/>
</dbReference>
<proteinExistence type="predicted"/>
<comment type="caution">
    <text evidence="1">The sequence shown here is derived from an EMBL/GenBank/DDBJ whole genome shotgun (WGS) entry which is preliminary data.</text>
</comment>
<dbReference type="Proteomes" id="UP000033121">
    <property type="component" value="Unassembled WGS sequence"/>
</dbReference>
<organism evidence="1 2">
    <name type="scientific">Flavihumibacter petaseus NBRC 106054</name>
    <dbReference type="NCBI Taxonomy" id="1220578"/>
    <lineage>
        <taxon>Bacteria</taxon>
        <taxon>Pseudomonadati</taxon>
        <taxon>Bacteroidota</taxon>
        <taxon>Chitinophagia</taxon>
        <taxon>Chitinophagales</taxon>
        <taxon>Chitinophagaceae</taxon>
        <taxon>Flavihumibacter</taxon>
    </lineage>
</organism>
<gene>
    <name evidence="1" type="ORF">FPE01S_02_10220</name>
</gene>
<reference evidence="1 2" key="1">
    <citation type="submission" date="2015-04" db="EMBL/GenBank/DDBJ databases">
        <title>Whole genome shotgun sequence of Flavihumibacter petaseus NBRC 106054.</title>
        <authorList>
            <person name="Miyazawa S."/>
            <person name="Hosoyama A."/>
            <person name="Hashimoto M."/>
            <person name="Noguchi M."/>
            <person name="Tsuchikane K."/>
            <person name="Ohji S."/>
            <person name="Yamazoe A."/>
            <person name="Ichikawa N."/>
            <person name="Kimura A."/>
            <person name="Fujita N."/>
        </authorList>
    </citation>
    <scope>NUCLEOTIDE SEQUENCE [LARGE SCALE GENOMIC DNA]</scope>
    <source>
        <strain evidence="1 2">NBRC 106054</strain>
    </source>
</reference>
<protein>
    <submittedName>
        <fullName evidence="1">Uncharacterized protein</fullName>
    </submittedName>
</protein>